<reference evidence="2" key="1">
    <citation type="journal article" date="2022" name="Mol. Ecol. Resour.">
        <title>The genomes of chicory, endive, great burdock and yacon provide insights into Asteraceae palaeo-polyploidization history and plant inulin production.</title>
        <authorList>
            <person name="Fan W."/>
            <person name="Wang S."/>
            <person name="Wang H."/>
            <person name="Wang A."/>
            <person name="Jiang F."/>
            <person name="Liu H."/>
            <person name="Zhao H."/>
            <person name="Xu D."/>
            <person name="Zhang Y."/>
        </authorList>
    </citation>
    <scope>NUCLEOTIDE SEQUENCE [LARGE SCALE GENOMIC DNA]</scope>
    <source>
        <strain evidence="2">cv. Punajuju</strain>
    </source>
</reference>
<protein>
    <submittedName>
        <fullName evidence="1">Uncharacterized protein</fullName>
    </submittedName>
</protein>
<comment type="caution">
    <text evidence="1">The sequence shown here is derived from an EMBL/GenBank/DDBJ whole genome shotgun (WGS) entry which is preliminary data.</text>
</comment>
<evidence type="ECO:0000313" key="1">
    <source>
        <dbReference type="EMBL" id="KAI3768157.1"/>
    </source>
</evidence>
<organism evidence="1 2">
    <name type="scientific">Cichorium intybus</name>
    <name type="common">Chicory</name>
    <dbReference type="NCBI Taxonomy" id="13427"/>
    <lineage>
        <taxon>Eukaryota</taxon>
        <taxon>Viridiplantae</taxon>
        <taxon>Streptophyta</taxon>
        <taxon>Embryophyta</taxon>
        <taxon>Tracheophyta</taxon>
        <taxon>Spermatophyta</taxon>
        <taxon>Magnoliopsida</taxon>
        <taxon>eudicotyledons</taxon>
        <taxon>Gunneridae</taxon>
        <taxon>Pentapetalae</taxon>
        <taxon>asterids</taxon>
        <taxon>campanulids</taxon>
        <taxon>Asterales</taxon>
        <taxon>Asteraceae</taxon>
        <taxon>Cichorioideae</taxon>
        <taxon>Cichorieae</taxon>
        <taxon>Cichoriinae</taxon>
        <taxon>Cichorium</taxon>
    </lineage>
</organism>
<reference evidence="1 2" key="2">
    <citation type="journal article" date="2022" name="Mol. Ecol. Resour.">
        <title>The genomes of chicory, endive, great burdock and yacon provide insights into Asteraceae paleo-polyploidization history and plant inulin production.</title>
        <authorList>
            <person name="Fan W."/>
            <person name="Wang S."/>
            <person name="Wang H."/>
            <person name="Wang A."/>
            <person name="Jiang F."/>
            <person name="Liu H."/>
            <person name="Zhao H."/>
            <person name="Xu D."/>
            <person name="Zhang Y."/>
        </authorList>
    </citation>
    <scope>NUCLEOTIDE SEQUENCE [LARGE SCALE GENOMIC DNA]</scope>
    <source>
        <strain evidence="2">cv. Punajuju</strain>
        <tissue evidence="1">Leaves</tissue>
    </source>
</reference>
<sequence>MGGYEVDNDSPITTCHMVDAKASRLSLSIAHLSATIENPRHLLISLCRSVAWCHQFSSLYNSQVGVCV</sequence>
<dbReference type="EMBL" id="CM042011">
    <property type="protein sequence ID" value="KAI3768157.1"/>
    <property type="molecule type" value="Genomic_DNA"/>
</dbReference>
<keyword evidence="2" id="KW-1185">Reference proteome</keyword>
<proteinExistence type="predicted"/>
<dbReference type="Proteomes" id="UP001055811">
    <property type="component" value="Linkage Group LG03"/>
</dbReference>
<gene>
    <name evidence="1" type="ORF">L2E82_18610</name>
</gene>
<name>A0ACB9FAS9_CICIN</name>
<evidence type="ECO:0000313" key="2">
    <source>
        <dbReference type="Proteomes" id="UP001055811"/>
    </source>
</evidence>
<accession>A0ACB9FAS9</accession>